<comment type="similarity">
    <text evidence="2">Belongs to the DoxX family.</text>
</comment>
<evidence type="ECO:0000256" key="1">
    <source>
        <dbReference type="ARBA" id="ARBA00004651"/>
    </source>
</evidence>
<dbReference type="Pfam" id="PF07681">
    <property type="entry name" value="DoxX"/>
    <property type="match status" value="1"/>
</dbReference>
<dbReference type="AlphaFoldDB" id="A0A0B8P5S4"/>
<proteinExistence type="inferred from homology"/>
<keyword evidence="5 7" id="KW-1133">Transmembrane helix</keyword>
<evidence type="ECO:0000313" key="8">
    <source>
        <dbReference type="EMBL" id="GAM59887.1"/>
    </source>
</evidence>
<keyword evidence="6 7" id="KW-0472">Membrane</keyword>
<evidence type="ECO:0000256" key="2">
    <source>
        <dbReference type="ARBA" id="ARBA00006679"/>
    </source>
</evidence>
<feature type="transmembrane region" description="Helical" evidence="7">
    <location>
        <begin position="20"/>
        <end position="37"/>
    </location>
</feature>
<sequence>MSNYSKYVSMLLATSENGKLELIFRLMFGFIMAYHGFGKVMNPTALVPFLEANSIPFPLLGAYLAAYTEFLGGIALMLGLVTRLASLGLLVCMTVAIITLGGFSAGLNSLQGGLEYQWCLFSIFLYFTIAGAGKCSVDSALKQKLFTENGEFAFQ</sequence>
<feature type="transmembrane region" description="Helical" evidence="7">
    <location>
        <begin position="118"/>
        <end position="137"/>
    </location>
</feature>
<evidence type="ECO:0000313" key="9">
    <source>
        <dbReference type="Proteomes" id="UP000031670"/>
    </source>
</evidence>
<gene>
    <name evidence="8" type="ORF">JCM19232_220</name>
</gene>
<organism evidence="8 9">
    <name type="scientific">Vibrio ishigakensis</name>
    <dbReference type="NCBI Taxonomy" id="1481914"/>
    <lineage>
        <taxon>Bacteria</taxon>
        <taxon>Pseudomonadati</taxon>
        <taxon>Pseudomonadota</taxon>
        <taxon>Gammaproteobacteria</taxon>
        <taxon>Vibrionales</taxon>
        <taxon>Vibrionaceae</taxon>
        <taxon>Vibrio</taxon>
    </lineage>
</organism>
<feature type="transmembrane region" description="Helical" evidence="7">
    <location>
        <begin position="87"/>
        <end position="106"/>
    </location>
</feature>
<evidence type="ECO:0000256" key="6">
    <source>
        <dbReference type="ARBA" id="ARBA00023136"/>
    </source>
</evidence>
<feature type="transmembrane region" description="Helical" evidence="7">
    <location>
        <begin position="57"/>
        <end position="80"/>
    </location>
</feature>
<protein>
    <submittedName>
        <fullName evidence="8">Membrane protein</fullName>
    </submittedName>
</protein>
<dbReference type="InterPro" id="IPR032808">
    <property type="entry name" value="DoxX"/>
</dbReference>
<dbReference type="GO" id="GO:0005886">
    <property type="term" value="C:plasma membrane"/>
    <property type="evidence" value="ECO:0007669"/>
    <property type="project" value="UniProtKB-SubCell"/>
</dbReference>
<dbReference type="PANTHER" id="PTHR33452">
    <property type="entry name" value="OXIDOREDUCTASE CATD-RELATED"/>
    <property type="match status" value="1"/>
</dbReference>
<keyword evidence="4 7" id="KW-0812">Transmembrane</keyword>
<comment type="subcellular location">
    <subcellularLocation>
        <location evidence="1">Cell membrane</location>
        <topology evidence="1">Multi-pass membrane protein</topology>
    </subcellularLocation>
</comment>
<name>A0A0B8P5S4_9VIBR</name>
<keyword evidence="3" id="KW-1003">Cell membrane</keyword>
<dbReference type="EMBL" id="BBSA01000001">
    <property type="protein sequence ID" value="GAM59887.1"/>
    <property type="molecule type" value="Genomic_DNA"/>
</dbReference>
<dbReference type="Proteomes" id="UP000031670">
    <property type="component" value="Unassembled WGS sequence"/>
</dbReference>
<evidence type="ECO:0000256" key="7">
    <source>
        <dbReference type="SAM" id="Phobius"/>
    </source>
</evidence>
<dbReference type="PANTHER" id="PTHR33452:SF1">
    <property type="entry name" value="INNER MEMBRANE PROTEIN YPHA-RELATED"/>
    <property type="match status" value="1"/>
</dbReference>
<evidence type="ECO:0000256" key="4">
    <source>
        <dbReference type="ARBA" id="ARBA00022692"/>
    </source>
</evidence>
<evidence type="ECO:0000256" key="5">
    <source>
        <dbReference type="ARBA" id="ARBA00022989"/>
    </source>
</evidence>
<dbReference type="InterPro" id="IPR051907">
    <property type="entry name" value="DoxX-like_oxidoreductase"/>
</dbReference>
<reference evidence="8 9" key="1">
    <citation type="submission" date="2015-01" db="EMBL/GenBank/DDBJ databases">
        <title>Vibrio sp. C5 JCM 19232 whole genome shotgun sequence.</title>
        <authorList>
            <person name="Sawabe T."/>
            <person name="Meirelles P."/>
            <person name="Feng G."/>
            <person name="Sayaka M."/>
            <person name="Hattori M."/>
            <person name="Ohkuma M."/>
        </authorList>
    </citation>
    <scope>NUCLEOTIDE SEQUENCE [LARGE SCALE GENOMIC DNA]</scope>
    <source>
        <strain evidence="8 9">JCM19232</strain>
    </source>
</reference>
<comment type="caution">
    <text evidence="8">The sequence shown here is derived from an EMBL/GenBank/DDBJ whole genome shotgun (WGS) entry which is preliminary data.</text>
</comment>
<accession>A0A0B8P5S4</accession>
<evidence type="ECO:0000256" key="3">
    <source>
        <dbReference type="ARBA" id="ARBA00022475"/>
    </source>
</evidence>
<reference evidence="8 9" key="2">
    <citation type="submission" date="2015-01" db="EMBL/GenBank/DDBJ databases">
        <authorList>
            <consortium name="NBRP consortium"/>
            <person name="Sawabe T."/>
            <person name="Meirelles P."/>
            <person name="Feng G."/>
            <person name="Sayaka M."/>
            <person name="Hattori M."/>
            <person name="Ohkuma M."/>
        </authorList>
    </citation>
    <scope>NUCLEOTIDE SEQUENCE [LARGE SCALE GENOMIC DNA]</scope>
    <source>
        <strain evidence="8 9">JCM19232</strain>
    </source>
</reference>